<protein>
    <recommendedName>
        <fullName evidence="13">Permease</fullName>
    </recommendedName>
</protein>
<evidence type="ECO:0000256" key="8">
    <source>
        <dbReference type="SAM" id="Phobius"/>
    </source>
</evidence>
<keyword evidence="5 8" id="KW-0472">Membrane</keyword>
<dbReference type="InterPro" id="IPR047928">
    <property type="entry name" value="Perm_prefix_1"/>
</dbReference>
<feature type="domain" description="ABC3 transporter permease C-terminal" evidence="9">
    <location>
        <begin position="373"/>
        <end position="492"/>
    </location>
</feature>
<dbReference type="InterPro" id="IPR003838">
    <property type="entry name" value="ABC3_permease_C"/>
</dbReference>
<gene>
    <name evidence="11" type="ORF">SBA5_110063</name>
</gene>
<evidence type="ECO:0000259" key="9">
    <source>
        <dbReference type="Pfam" id="PF02687"/>
    </source>
</evidence>
<evidence type="ECO:0000256" key="6">
    <source>
        <dbReference type="ARBA" id="ARBA00038076"/>
    </source>
</evidence>
<dbReference type="OrthoDB" id="105192at2"/>
<dbReference type="Pfam" id="PF02687">
    <property type="entry name" value="FtsX"/>
    <property type="match status" value="2"/>
</dbReference>
<accession>A0A2N9L3I5</accession>
<dbReference type="PANTHER" id="PTHR30572">
    <property type="entry name" value="MEMBRANE COMPONENT OF TRANSPORTER-RELATED"/>
    <property type="match status" value="1"/>
</dbReference>
<dbReference type="EMBL" id="OKRB01000013">
    <property type="protein sequence ID" value="SPE17703.1"/>
    <property type="molecule type" value="Genomic_DNA"/>
</dbReference>
<evidence type="ECO:0008006" key="13">
    <source>
        <dbReference type="Google" id="ProtNLM"/>
    </source>
</evidence>
<organism evidence="11 12">
    <name type="scientific">Candidatus Sulfuritelmatomonas gaucii</name>
    <dbReference type="NCBI Taxonomy" id="2043161"/>
    <lineage>
        <taxon>Bacteria</taxon>
        <taxon>Pseudomonadati</taxon>
        <taxon>Acidobacteriota</taxon>
        <taxon>Terriglobia</taxon>
        <taxon>Terriglobales</taxon>
        <taxon>Acidobacteriaceae</taxon>
        <taxon>Candidatus Sulfuritelmatomonas</taxon>
    </lineage>
</organism>
<feature type="transmembrane region" description="Helical" evidence="8">
    <location>
        <begin position="832"/>
        <end position="856"/>
    </location>
</feature>
<comment type="similarity">
    <text evidence="6">Belongs to the ABC-4 integral membrane protein family.</text>
</comment>
<dbReference type="NCBIfam" id="NF038403">
    <property type="entry name" value="perm_prefix_1"/>
    <property type="match status" value="1"/>
</dbReference>
<dbReference type="Pfam" id="PF12704">
    <property type="entry name" value="MacB_PCD"/>
    <property type="match status" value="2"/>
</dbReference>
<feature type="transmembrane region" description="Helical" evidence="8">
    <location>
        <begin position="773"/>
        <end position="796"/>
    </location>
</feature>
<feature type="region of interest" description="Disordered" evidence="7">
    <location>
        <begin position="870"/>
        <end position="899"/>
    </location>
</feature>
<dbReference type="Proteomes" id="UP000239735">
    <property type="component" value="Unassembled WGS sequence"/>
</dbReference>
<dbReference type="AlphaFoldDB" id="A0A2N9L3I5"/>
<feature type="transmembrane region" description="Helical" evidence="8">
    <location>
        <begin position="510"/>
        <end position="534"/>
    </location>
</feature>
<dbReference type="InterPro" id="IPR017800">
    <property type="entry name" value="ADOP"/>
</dbReference>
<feature type="compositionally biased region" description="Basic and acidic residues" evidence="7">
    <location>
        <begin position="889"/>
        <end position="899"/>
    </location>
</feature>
<feature type="domain" description="ABC3 transporter permease C-terminal" evidence="9">
    <location>
        <begin position="780"/>
        <end position="851"/>
    </location>
</feature>
<feature type="transmembrane region" description="Helical" evidence="8">
    <location>
        <begin position="464"/>
        <end position="487"/>
    </location>
</feature>
<dbReference type="GO" id="GO:0022857">
    <property type="term" value="F:transmembrane transporter activity"/>
    <property type="evidence" value="ECO:0007669"/>
    <property type="project" value="TreeGrafter"/>
</dbReference>
<evidence type="ECO:0000313" key="12">
    <source>
        <dbReference type="Proteomes" id="UP000239735"/>
    </source>
</evidence>
<keyword evidence="2" id="KW-1003">Cell membrane</keyword>
<evidence type="ECO:0000313" key="11">
    <source>
        <dbReference type="EMBL" id="SPE17703.1"/>
    </source>
</evidence>
<keyword evidence="3 8" id="KW-0812">Transmembrane</keyword>
<evidence type="ECO:0000256" key="2">
    <source>
        <dbReference type="ARBA" id="ARBA00022475"/>
    </source>
</evidence>
<dbReference type="InterPro" id="IPR050250">
    <property type="entry name" value="Macrolide_Exporter_MacB"/>
</dbReference>
<feature type="transmembrane region" description="Helical" evidence="8">
    <location>
        <begin position="422"/>
        <end position="444"/>
    </location>
</feature>
<evidence type="ECO:0000256" key="1">
    <source>
        <dbReference type="ARBA" id="ARBA00004651"/>
    </source>
</evidence>
<feature type="domain" description="MacB-like periplasmic core" evidence="10">
    <location>
        <begin position="519"/>
        <end position="699"/>
    </location>
</feature>
<evidence type="ECO:0000256" key="5">
    <source>
        <dbReference type="ARBA" id="ARBA00023136"/>
    </source>
</evidence>
<evidence type="ECO:0000256" key="3">
    <source>
        <dbReference type="ARBA" id="ARBA00022692"/>
    </source>
</evidence>
<feature type="domain" description="MacB-like periplasmic core" evidence="10">
    <location>
        <begin position="93"/>
        <end position="319"/>
    </location>
</feature>
<keyword evidence="4 8" id="KW-1133">Transmembrane helix</keyword>
<sequence length="899" mass="97479">MALLRRILSLGRRARMDREIDAELREHMAMCIDDNMARGMSREEAERDARRRFGNPTVLRERVSAEDRAIGLESLWHDVRSALKVFVKSRGFSVVVVATLALGIGANTAIFELLDAVLLQSLPVRNPQELLQVRVVDLSKARGSFFTRYPAVTNLVWERLRQDHQGFSGIAAWRDVEFSRDSGGDARFVNGLYVSGDFFGVMGVRPLAGRVFRAEDDRPGCGLPGAVISNGFWQQEFGGRPALGQMLRLNDKSVEIVGITPANFFGVAVGRNFDVAVPVCSQPYLETKNLLTSSTKWWLSVIGRLEPGWSVKQVAARLGTVSPGIFASTLRADYPPESVKDYLAMKLTAEPSAAGVSMLRETYSDPLRFLLGIAGLVLLITCANLASLMLARTTARERDLAVRVAMGAGRLRLIRLVLGESLLLSIAGALAGAALAQALSRWLVAYLNTQNNPISLDFKLDWRLFAFLLGISLLTSLLFGLAAALRASRTAPGAAMKAVGRGTTVSRGRLGFRGVLVVSQVAISLVLLFTALLFTQSLRNLLIDDPGFEAKGVLIARLDFTRLQIPVDRRAAFLRQLLDRIRSTPGVSEAANTNVVPLSGESWSNAVWIDGHDTTRRRESDFSSVSPDYFNTLRIPMVAGRDFNDDDTSQSPRVAVVNEAFAKKLGLGPNVIGARFWREATPSSPAQLNLIVGLVKDTKYRGIRRPAGPIAYLSLAQDNDTESNMQMLIRSRLPMNPAEQAIRRTLGGVSSEIRFDFDGLQDQIEQSLLAERLLATLSGFFGALALILAMTGLYGVMSYTVTERTTEIGIRMALGAQRTNITAMILGKSVTLLATGLVLGAGLSLAAASAAGAFLFGLKPRDPATLAGAAAAPRSGYDGGQSHSVNARGKREPGRLSSC</sequence>
<dbReference type="PANTHER" id="PTHR30572:SF4">
    <property type="entry name" value="ABC TRANSPORTER PERMEASE YTRF"/>
    <property type="match status" value="1"/>
</dbReference>
<evidence type="ECO:0000259" key="10">
    <source>
        <dbReference type="Pfam" id="PF12704"/>
    </source>
</evidence>
<name>A0A2N9L3I5_9BACT</name>
<reference evidence="12" key="1">
    <citation type="submission" date="2018-02" db="EMBL/GenBank/DDBJ databases">
        <authorList>
            <person name="Hausmann B."/>
        </authorList>
    </citation>
    <scope>NUCLEOTIDE SEQUENCE [LARGE SCALE GENOMIC DNA]</scope>
    <source>
        <strain evidence="12">Peat soil MAG SbA5</strain>
    </source>
</reference>
<dbReference type="InterPro" id="IPR025857">
    <property type="entry name" value="MacB_PCD"/>
</dbReference>
<proteinExistence type="inferred from homology"/>
<dbReference type="GO" id="GO:0005886">
    <property type="term" value="C:plasma membrane"/>
    <property type="evidence" value="ECO:0007669"/>
    <property type="project" value="UniProtKB-SubCell"/>
</dbReference>
<evidence type="ECO:0000256" key="4">
    <source>
        <dbReference type="ARBA" id="ARBA00022989"/>
    </source>
</evidence>
<evidence type="ECO:0000256" key="7">
    <source>
        <dbReference type="SAM" id="MobiDB-lite"/>
    </source>
</evidence>
<dbReference type="NCBIfam" id="TIGR03434">
    <property type="entry name" value="ADOP"/>
    <property type="match status" value="1"/>
</dbReference>
<feature type="transmembrane region" description="Helical" evidence="8">
    <location>
        <begin position="369"/>
        <end position="391"/>
    </location>
</feature>
<comment type="subcellular location">
    <subcellularLocation>
        <location evidence="1">Cell membrane</location>
        <topology evidence="1">Multi-pass membrane protein</topology>
    </subcellularLocation>
</comment>